<name>W1MX93_SCAIO</name>
<accession>W1MX93</accession>
<keyword evidence="2" id="KW-1185">Reference proteome</keyword>
<evidence type="ECO:0000313" key="2">
    <source>
        <dbReference type="Proteomes" id="UP000005777"/>
    </source>
</evidence>
<gene>
    <name evidence="1" type="ORF">HMPREF9020_01556</name>
</gene>
<proteinExistence type="predicted"/>
<dbReference type="Proteomes" id="UP000005777">
    <property type="component" value="Unassembled WGS sequence"/>
</dbReference>
<dbReference type="AlphaFoldDB" id="W1MX93"/>
<protein>
    <submittedName>
        <fullName evidence="1">Uncharacterized protein</fullName>
    </submittedName>
</protein>
<comment type="caution">
    <text evidence="1">The sequence shown here is derived from an EMBL/GenBank/DDBJ whole genome shotgun (WGS) entry which is preliminary data.</text>
</comment>
<dbReference type="EMBL" id="ADCX01000012">
    <property type="protein sequence ID" value="EQW13378.1"/>
    <property type="molecule type" value="Genomic_DNA"/>
</dbReference>
<dbReference type="HOGENOM" id="CLU_2556336_0_0_11"/>
<organism evidence="1 2">
    <name type="scientific">Scardovia inopinata F0304</name>
    <dbReference type="NCBI Taxonomy" id="641146"/>
    <lineage>
        <taxon>Bacteria</taxon>
        <taxon>Bacillati</taxon>
        <taxon>Actinomycetota</taxon>
        <taxon>Actinomycetes</taxon>
        <taxon>Bifidobacteriales</taxon>
        <taxon>Bifidobacteriaceae</taxon>
        <taxon>Scardovia</taxon>
    </lineage>
</organism>
<reference evidence="1 2" key="1">
    <citation type="submission" date="2012-01" db="EMBL/GenBank/DDBJ databases">
        <title>The Genome Sequence of Scardovia inopinata F0304.</title>
        <authorList>
            <consortium name="The Broad Institute Genome Sequencing Platform"/>
            <person name="Earl A."/>
            <person name="Ward D."/>
            <person name="Feldgarden M."/>
            <person name="Gevers D."/>
            <person name="Izard J."/>
            <person name="Baranova O.V."/>
            <person name="Blanton J.M."/>
            <person name="Tanner A.C."/>
            <person name="Dewhirst F.E."/>
            <person name="Young S.K."/>
            <person name="Zeng Q."/>
            <person name="Gargeya S."/>
            <person name="Fitzgerald M."/>
            <person name="Haas B."/>
            <person name="Abouelleil A."/>
            <person name="Alvarado L."/>
            <person name="Arachchi H.M."/>
            <person name="Berlin A."/>
            <person name="Chapman S.B."/>
            <person name="Gearin G."/>
            <person name="Goldberg J."/>
            <person name="Griggs A."/>
            <person name="Gujja S."/>
            <person name="Hansen M."/>
            <person name="Heiman D."/>
            <person name="Howarth C."/>
            <person name="Larimer J."/>
            <person name="Lui A."/>
            <person name="MacDonald P.J."/>
            <person name="McCowen C."/>
            <person name="Montmayeur A."/>
            <person name="Murphy C."/>
            <person name="Neiman D."/>
            <person name="Pearson M."/>
            <person name="Priest M."/>
            <person name="Roberts A."/>
            <person name="Saif S."/>
            <person name="Shea T."/>
            <person name="Sisk P."/>
            <person name="Stolte C."/>
            <person name="Sykes S."/>
            <person name="Wortman J."/>
            <person name="Nusbaum C."/>
            <person name="Birren B."/>
        </authorList>
    </citation>
    <scope>NUCLEOTIDE SEQUENCE [LARGE SCALE GENOMIC DNA]</scope>
    <source>
        <strain evidence="1 2">F0304</strain>
    </source>
</reference>
<sequence>MMEVLVFLFLKDNKFFTEEGKCELGEGRRREAKGEDSKSIRTSDACRGNQETWKEVVNQFVRKQEVTKLGVCGSLVKDGIKS</sequence>
<evidence type="ECO:0000313" key="1">
    <source>
        <dbReference type="EMBL" id="EQW13378.1"/>
    </source>
</evidence>